<evidence type="ECO:0000256" key="1">
    <source>
        <dbReference type="ARBA" id="ARBA00023015"/>
    </source>
</evidence>
<dbReference type="InterPro" id="IPR001647">
    <property type="entry name" value="HTH_TetR"/>
</dbReference>
<dbReference type="Pfam" id="PF16859">
    <property type="entry name" value="TetR_C_11"/>
    <property type="match status" value="1"/>
</dbReference>
<dbReference type="PRINTS" id="PR00455">
    <property type="entry name" value="HTHTETR"/>
</dbReference>
<dbReference type="RefSeq" id="WP_175605376.1">
    <property type="nucleotide sequence ID" value="NZ_JABWGO010000013.1"/>
</dbReference>
<protein>
    <submittedName>
        <fullName evidence="6">Helix-turn-helix transcriptional regulator</fullName>
    </submittedName>
</protein>
<dbReference type="PANTHER" id="PTHR30055">
    <property type="entry name" value="HTH-TYPE TRANSCRIPTIONAL REGULATOR RUTR"/>
    <property type="match status" value="1"/>
</dbReference>
<keyword evidence="7" id="KW-1185">Reference proteome</keyword>
<dbReference type="GO" id="GO:0000976">
    <property type="term" value="F:transcription cis-regulatory region binding"/>
    <property type="evidence" value="ECO:0007669"/>
    <property type="project" value="TreeGrafter"/>
</dbReference>
<feature type="domain" description="HTH tetR-type" evidence="5">
    <location>
        <begin position="16"/>
        <end position="76"/>
    </location>
</feature>
<dbReference type="Gene3D" id="1.10.10.60">
    <property type="entry name" value="Homeodomain-like"/>
    <property type="match status" value="1"/>
</dbReference>
<keyword evidence="2 4" id="KW-0238">DNA-binding</keyword>
<evidence type="ECO:0000259" key="5">
    <source>
        <dbReference type="PROSITE" id="PS50977"/>
    </source>
</evidence>
<keyword evidence="3" id="KW-0804">Transcription</keyword>
<evidence type="ECO:0000256" key="3">
    <source>
        <dbReference type="ARBA" id="ARBA00023163"/>
    </source>
</evidence>
<comment type="caution">
    <text evidence="6">The sequence shown here is derived from an EMBL/GenBank/DDBJ whole genome shotgun (WGS) entry which is preliminary data.</text>
</comment>
<organism evidence="6 7">
    <name type="scientific">Nonomuraea rhodomycinica</name>
    <dbReference type="NCBI Taxonomy" id="1712872"/>
    <lineage>
        <taxon>Bacteria</taxon>
        <taxon>Bacillati</taxon>
        <taxon>Actinomycetota</taxon>
        <taxon>Actinomycetes</taxon>
        <taxon>Streptosporangiales</taxon>
        <taxon>Streptosporangiaceae</taxon>
        <taxon>Nonomuraea</taxon>
    </lineage>
</organism>
<dbReference type="SUPFAM" id="SSF46689">
    <property type="entry name" value="Homeodomain-like"/>
    <property type="match status" value="1"/>
</dbReference>
<feature type="DNA-binding region" description="H-T-H motif" evidence="4">
    <location>
        <begin position="39"/>
        <end position="58"/>
    </location>
</feature>
<dbReference type="SUPFAM" id="SSF48498">
    <property type="entry name" value="Tetracyclin repressor-like, C-terminal domain"/>
    <property type="match status" value="1"/>
</dbReference>
<dbReference type="PROSITE" id="PS50977">
    <property type="entry name" value="HTH_TETR_2"/>
    <property type="match status" value="1"/>
</dbReference>
<keyword evidence="1" id="KW-0805">Transcription regulation</keyword>
<name>A0A7Y6IX30_9ACTN</name>
<evidence type="ECO:0000313" key="6">
    <source>
        <dbReference type="EMBL" id="NUW45925.1"/>
    </source>
</evidence>
<evidence type="ECO:0000313" key="7">
    <source>
        <dbReference type="Proteomes" id="UP000546126"/>
    </source>
</evidence>
<proteinExistence type="predicted"/>
<reference evidence="6 7" key="1">
    <citation type="submission" date="2020-06" db="EMBL/GenBank/DDBJ databases">
        <authorList>
            <person name="Chanama M."/>
        </authorList>
    </citation>
    <scope>NUCLEOTIDE SEQUENCE [LARGE SCALE GENOMIC DNA]</scope>
    <source>
        <strain evidence="6 7">TBRC6557</strain>
    </source>
</reference>
<dbReference type="InterPro" id="IPR009057">
    <property type="entry name" value="Homeodomain-like_sf"/>
</dbReference>
<dbReference type="Gene3D" id="1.10.357.10">
    <property type="entry name" value="Tetracycline Repressor, domain 2"/>
    <property type="match status" value="1"/>
</dbReference>
<dbReference type="EMBL" id="JABWGO010000013">
    <property type="protein sequence ID" value="NUW45925.1"/>
    <property type="molecule type" value="Genomic_DNA"/>
</dbReference>
<dbReference type="PANTHER" id="PTHR30055:SF148">
    <property type="entry name" value="TETR-FAMILY TRANSCRIPTIONAL REGULATOR"/>
    <property type="match status" value="1"/>
</dbReference>
<dbReference type="AlphaFoldDB" id="A0A7Y6IX30"/>
<dbReference type="InterPro" id="IPR011075">
    <property type="entry name" value="TetR_C"/>
</dbReference>
<dbReference type="InterPro" id="IPR050109">
    <property type="entry name" value="HTH-type_TetR-like_transc_reg"/>
</dbReference>
<evidence type="ECO:0000256" key="4">
    <source>
        <dbReference type="PROSITE-ProRule" id="PRU00335"/>
    </source>
</evidence>
<gene>
    <name evidence="6" type="ORF">HT134_38285</name>
</gene>
<accession>A0A7Y6IX30</accession>
<dbReference type="Pfam" id="PF00440">
    <property type="entry name" value="TetR_N"/>
    <property type="match status" value="1"/>
</dbReference>
<sequence length="198" mass="21713">MSTIRVPRPPGRPRSRQVDEAVLAAALDLLIERGASETSIEQVAQRAGVTRATVYRRFPGKTALLIQAIESVHQDHDPGAIDWPGIDPMLDDWAGYLSVPRNRRMLRRLYAAVDDHPELLSAYRESHGARRAAAERAALARSRERGELPADADLDALQQILGGAVLHHLGACPDTVTAGEVKSYLVALLRQTGYRPQS</sequence>
<dbReference type="InterPro" id="IPR036271">
    <property type="entry name" value="Tet_transcr_reg_TetR-rel_C_sf"/>
</dbReference>
<dbReference type="GO" id="GO:0003700">
    <property type="term" value="F:DNA-binding transcription factor activity"/>
    <property type="evidence" value="ECO:0007669"/>
    <property type="project" value="TreeGrafter"/>
</dbReference>
<dbReference type="Proteomes" id="UP000546126">
    <property type="component" value="Unassembled WGS sequence"/>
</dbReference>
<evidence type="ECO:0000256" key="2">
    <source>
        <dbReference type="ARBA" id="ARBA00023125"/>
    </source>
</evidence>